<dbReference type="PANTHER" id="PTHR31746">
    <property type="entry name" value="TRANSMEMBRANE PROTEIN 229 FAMILY MEMBER"/>
    <property type="match status" value="1"/>
</dbReference>
<organism evidence="6 7">
    <name type="scientific">Archangium violaceum Cb vi76</name>
    <dbReference type="NCBI Taxonomy" id="1406225"/>
    <lineage>
        <taxon>Bacteria</taxon>
        <taxon>Pseudomonadati</taxon>
        <taxon>Myxococcota</taxon>
        <taxon>Myxococcia</taxon>
        <taxon>Myxococcales</taxon>
        <taxon>Cystobacterineae</taxon>
        <taxon>Archangiaceae</taxon>
        <taxon>Archangium</taxon>
    </lineage>
</organism>
<comment type="subcellular location">
    <subcellularLocation>
        <location evidence="1">Membrane</location>
        <topology evidence="1">Multi-pass membrane protein</topology>
    </subcellularLocation>
</comment>
<evidence type="ECO:0000313" key="7">
    <source>
        <dbReference type="Proteomes" id="UP000028547"/>
    </source>
</evidence>
<dbReference type="EMBL" id="JPMI01000378">
    <property type="protein sequence ID" value="KFA87477.1"/>
    <property type="molecule type" value="Genomic_DNA"/>
</dbReference>
<dbReference type="GO" id="GO:0016020">
    <property type="term" value="C:membrane"/>
    <property type="evidence" value="ECO:0007669"/>
    <property type="project" value="UniProtKB-SubCell"/>
</dbReference>
<sequence>MLPRFLLYGCAGWVMEVCFTGMGAALVERDAHGTAKTYLWMHPIYGATALGMEFLHDRLRFLPRPVRALAYTAVIFGAEFTTGWLLRKALGRCPWDYEDKGWSVKGLIRLDYAPFWYVAGLLFEPVREAFLRVTSEALRQTPEYRHAVENGTVAEPRHRAPVSTEQEAGEAADTFLLAEESELQPAH</sequence>
<feature type="transmembrane region" description="Helical" evidence="5">
    <location>
        <begin position="6"/>
        <end position="27"/>
    </location>
</feature>
<reference evidence="6 7" key="1">
    <citation type="submission" date="2014-07" db="EMBL/GenBank/DDBJ databases">
        <title>Draft Genome Sequence of Gephyronic Acid Producer, Cystobacter violaceus Strain Cb vi76.</title>
        <authorList>
            <person name="Stevens D.C."/>
            <person name="Young J."/>
            <person name="Carmichael R."/>
            <person name="Tan J."/>
            <person name="Taylor R.E."/>
        </authorList>
    </citation>
    <scope>NUCLEOTIDE SEQUENCE [LARGE SCALE GENOMIC DNA]</scope>
    <source>
        <strain evidence="6 7">Cb vi76</strain>
    </source>
</reference>
<name>A0A084SG92_9BACT</name>
<accession>A0A084SG92</accession>
<keyword evidence="3 5" id="KW-1133">Transmembrane helix</keyword>
<evidence type="ECO:0000256" key="2">
    <source>
        <dbReference type="ARBA" id="ARBA00022692"/>
    </source>
</evidence>
<protein>
    <submittedName>
        <fullName evidence="6">Uncharacterized protein</fullName>
    </submittedName>
</protein>
<proteinExistence type="predicted"/>
<evidence type="ECO:0000256" key="5">
    <source>
        <dbReference type="SAM" id="Phobius"/>
    </source>
</evidence>
<feature type="transmembrane region" description="Helical" evidence="5">
    <location>
        <begin position="39"/>
        <end position="56"/>
    </location>
</feature>
<dbReference type="AlphaFoldDB" id="A0A084SG92"/>
<feature type="transmembrane region" description="Helical" evidence="5">
    <location>
        <begin position="68"/>
        <end position="86"/>
    </location>
</feature>
<dbReference type="InterPro" id="IPR010540">
    <property type="entry name" value="CmpB_TMEM229"/>
</dbReference>
<keyword evidence="4 5" id="KW-0472">Membrane</keyword>
<dbReference type="PANTHER" id="PTHR31746:SF3">
    <property type="entry name" value="TRANSMEMBRANE PROTEIN 229B"/>
    <property type="match status" value="1"/>
</dbReference>
<evidence type="ECO:0000256" key="4">
    <source>
        <dbReference type="ARBA" id="ARBA00023136"/>
    </source>
</evidence>
<dbReference type="Pfam" id="PF06541">
    <property type="entry name" value="ABC_trans_CmpB"/>
    <property type="match status" value="1"/>
</dbReference>
<evidence type="ECO:0000256" key="3">
    <source>
        <dbReference type="ARBA" id="ARBA00022989"/>
    </source>
</evidence>
<gene>
    <name evidence="6" type="ORF">Q664_48310</name>
</gene>
<dbReference type="Proteomes" id="UP000028547">
    <property type="component" value="Unassembled WGS sequence"/>
</dbReference>
<keyword evidence="2 5" id="KW-0812">Transmembrane</keyword>
<evidence type="ECO:0000313" key="6">
    <source>
        <dbReference type="EMBL" id="KFA87477.1"/>
    </source>
</evidence>
<comment type="caution">
    <text evidence="6">The sequence shown here is derived from an EMBL/GenBank/DDBJ whole genome shotgun (WGS) entry which is preliminary data.</text>
</comment>
<evidence type="ECO:0000256" key="1">
    <source>
        <dbReference type="ARBA" id="ARBA00004141"/>
    </source>
</evidence>
<dbReference type="RefSeq" id="WP_152622763.1">
    <property type="nucleotide sequence ID" value="NZ_JPMI01000378.1"/>
</dbReference>